<evidence type="ECO:0000313" key="2">
    <source>
        <dbReference type="Proteomes" id="UP000653305"/>
    </source>
</evidence>
<organism evidence="1 2">
    <name type="scientific">Phtheirospermum japonicum</name>
    <dbReference type="NCBI Taxonomy" id="374723"/>
    <lineage>
        <taxon>Eukaryota</taxon>
        <taxon>Viridiplantae</taxon>
        <taxon>Streptophyta</taxon>
        <taxon>Embryophyta</taxon>
        <taxon>Tracheophyta</taxon>
        <taxon>Spermatophyta</taxon>
        <taxon>Magnoliopsida</taxon>
        <taxon>eudicotyledons</taxon>
        <taxon>Gunneridae</taxon>
        <taxon>Pentapetalae</taxon>
        <taxon>asterids</taxon>
        <taxon>lamiids</taxon>
        <taxon>Lamiales</taxon>
        <taxon>Orobanchaceae</taxon>
        <taxon>Orobanchaceae incertae sedis</taxon>
        <taxon>Phtheirospermum</taxon>
    </lineage>
</organism>
<proteinExistence type="predicted"/>
<dbReference type="OrthoDB" id="5314306at2759"/>
<dbReference type="Proteomes" id="UP000653305">
    <property type="component" value="Unassembled WGS sequence"/>
</dbReference>
<dbReference type="AlphaFoldDB" id="A0A830BWW9"/>
<dbReference type="EMBL" id="BMAC01000158">
    <property type="protein sequence ID" value="GFP87935.1"/>
    <property type="molecule type" value="Genomic_DNA"/>
</dbReference>
<sequence length="106" mass="12328">MKYVGVYKGSLSLFVFHLADQDPWDEKCYLWVMREYTAQGSYNKLHSETISPGFFTPHTFTINDEIVYDNGDDESVVYHFDTNTTRVLIGREDQAFLDLVPYVDSL</sequence>
<gene>
    <name evidence="1" type="ORF">PHJA_000937200</name>
</gene>
<comment type="caution">
    <text evidence="1">The sequence shown here is derived from an EMBL/GenBank/DDBJ whole genome shotgun (WGS) entry which is preliminary data.</text>
</comment>
<feature type="non-terminal residue" evidence="1">
    <location>
        <position position="106"/>
    </location>
</feature>
<evidence type="ECO:0000313" key="1">
    <source>
        <dbReference type="EMBL" id="GFP87935.1"/>
    </source>
</evidence>
<protein>
    <submittedName>
        <fullName evidence="1">Uncharacterized protein</fullName>
    </submittedName>
</protein>
<accession>A0A830BWW9</accession>
<reference evidence="1" key="1">
    <citation type="submission" date="2020-07" db="EMBL/GenBank/DDBJ databases">
        <title>Ethylene signaling mediates host invasion by parasitic plants.</title>
        <authorList>
            <person name="Yoshida S."/>
        </authorList>
    </citation>
    <scope>NUCLEOTIDE SEQUENCE</scope>
    <source>
        <strain evidence="1">Okayama</strain>
    </source>
</reference>
<keyword evidence="2" id="KW-1185">Reference proteome</keyword>
<name>A0A830BWW9_9LAMI</name>